<dbReference type="Proteomes" id="UP000789366">
    <property type="component" value="Unassembled WGS sequence"/>
</dbReference>
<organism evidence="1 2">
    <name type="scientific">Cetraspora pellucida</name>
    <dbReference type="NCBI Taxonomy" id="1433469"/>
    <lineage>
        <taxon>Eukaryota</taxon>
        <taxon>Fungi</taxon>
        <taxon>Fungi incertae sedis</taxon>
        <taxon>Mucoromycota</taxon>
        <taxon>Glomeromycotina</taxon>
        <taxon>Glomeromycetes</taxon>
        <taxon>Diversisporales</taxon>
        <taxon>Gigasporaceae</taxon>
        <taxon>Cetraspora</taxon>
    </lineage>
</organism>
<comment type="caution">
    <text evidence="1">The sequence shown here is derived from an EMBL/GenBank/DDBJ whole genome shotgun (WGS) entry which is preliminary data.</text>
</comment>
<feature type="non-terminal residue" evidence="1">
    <location>
        <position position="1"/>
    </location>
</feature>
<dbReference type="EMBL" id="CAJVPW010026081">
    <property type="protein sequence ID" value="CAG8711222.1"/>
    <property type="molecule type" value="Genomic_DNA"/>
</dbReference>
<sequence>DIKSISNEVLEAFQDIKQIASINPLFFEGTTVCSDQWLITFETTDDPELSIRIPRNTHINNHKVTTDWREAPKICFYYEKEGHIKKDCTELKALIEARKMLKEAKKLREKAESQTSNMLVEPRFSRNNSYISKITREEPKYKETEPLDSLNNTDSTIENMETDFLNEADISEQNQDMEENTPFTLVTHKKQKAKGKKKDQIKSDHPYRNTNSSIRERLLRKN</sequence>
<gene>
    <name evidence="1" type="ORF">SPELUC_LOCUS11828</name>
</gene>
<proteinExistence type="predicted"/>
<name>A0ACA9PKU6_9GLOM</name>
<keyword evidence="2" id="KW-1185">Reference proteome</keyword>
<protein>
    <submittedName>
        <fullName evidence="1">5500_t:CDS:1</fullName>
    </submittedName>
</protein>
<evidence type="ECO:0000313" key="2">
    <source>
        <dbReference type="Proteomes" id="UP000789366"/>
    </source>
</evidence>
<evidence type="ECO:0000313" key="1">
    <source>
        <dbReference type="EMBL" id="CAG8711222.1"/>
    </source>
</evidence>
<reference evidence="1" key="1">
    <citation type="submission" date="2021-06" db="EMBL/GenBank/DDBJ databases">
        <authorList>
            <person name="Kallberg Y."/>
            <person name="Tangrot J."/>
            <person name="Rosling A."/>
        </authorList>
    </citation>
    <scope>NUCLEOTIDE SEQUENCE</scope>
    <source>
        <strain evidence="1">28 12/20/2015</strain>
    </source>
</reference>
<accession>A0ACA9PKU6</accession>